<accession>A0A0J6JW85</accession>
<dbReference type="RefSeq" id="WP_048397804.1">
    <property type="nucleotide sequence ID" value="NZ_JYLB01000015.1"/>
</dbReference>
<keyword evidence="1" id="KW-0812">Transmembrane</keyword>
<dbReference type="AlphaFoldDB" id="A0A0J6JW85"/>
<dbReference type="Proteomes" id="UP000182814">
    <property type="component" value="Chromosome I"/>
</dbReference>
<name>A0A0J6JW85_9PSED</name>
<dbReference type="PATRIC" id="fig|163011.3.peg.815"/>
<keyword evidence="1" id="KW-0472">Membrane</keyword>
<reference evidence="4" key="1">
    <citation type="submission" date="2016-10" db="EMBL/GenBank/DDBJ databases">
        <authorList>
            <person name="Varghese N."/>
            <person name="Submissions S."/>
        </authorList>
    </citation>
    <scope>NUCLEOTIDE SEQUENCE [LARGE SCALE GENOMIC DNA]</scope>
    <source>
        <strain evidence="4">BS3782</strain>
    </source>
</reference>
<proteinExistence type="predicted"/>
<feature type="transmembrane region" description="Helical" evidence="1">
    <location>
        <begin position="51"/>
        <end position="71"/>
    </location>
</feature>
<dbReference type="EMBL" id="VZPO01000016">
    <property type="protein sequence ID" value="KAB0496203.1"/>
    <property type="molecule type" value="Genomic_DNA"/>
</dbReference>
<evidence type="ECO:0000313" key="5">
    <source>
        <dbReference type="Proteomes" id="UP000434925"/>
    </source>
</evidence>
<reference evidence="2 5" key="3">
    <citation type="submission" date="2019-09" db="EMBL/GenBank/DDBJ databases">
        <title>Draft genome sequences of 48 bacterial type strains from the CCUG.</title>
        <authorList>
            <person name="Tunovic T."/>
            <person name="Pineiro-Iglesias B."/>
            <person name="Unosson C."/>
            <person name="Inganas E."/>
            <person name="Ohlen M."/>
            <person name="Cardew S."/>
            <person name="Jensie-Markopoulos S."/>
            <person name="Salva-Serra F."/>
            <person name="Jaen-Luchoro D."/>
            <person name="Karlsson R."/>
            <person name="Svensson-Stadler L."/>
            <person name="Chun J."/>
            <person name="Moore E."/>
        </authorList>
    </citation>
    <scope>NUCLEOTIDE SEQUENCE [LARGE SCALE GENOMIC DNA]</scope>
    <source>
        <strain evidence="2 5">CCUG 51522</strain>
    </source>
</reference>
<evidence type="ECO:0000313" key="4">
    <source>
        <dbReference type="Proteomes" id="UP000182814"/>
    </source>
</evidence>
<keyword evidence="4" id="KW-1185">Reference proteome</keyword>
<evidence type="ECO:0000313" key="3">
    <source>
        <dbReference type="EMBL" id="SDS52131.1"/>
    </source>
</evidence>
<evidence type="ECO:0000313" key="2">
    <source>
        <dbReference type="EMBL" id="KAB0496203.1"/>
    </source>
</evidence>
<organism evidence="3 4">
    <name type="scientific">Pseudomonas lini</name>
    <dbReference type="NCBI Taxonomy" id="163011"/>
    <lineage>
        <taxon>Bacteria</taxon>
        <taxon>Pseudomonadati</taxon>
        <taxon>Pseudomonadota</taxon>
        <taxon>Gammaproteobacteria</taxon>
        <taxon>Pseudomonadales</taxon>
        <taxon>Pseudomonadaceae</taxon>
        <taxon>Pseudomonas</taxon>
    </lineage>
</organism>
<sequence length="80" mass="8915">MPYIMQTVVLLVLGAILVQFLKPYTLRKWLGLALLATGLVSIFKVGEQQVLGFELELLALLAVPLGVVLFLTRRRFTEGD</sequence>
<dbReference type="EMBL" id="LT629746">
    <property type="protein sequence ID" value="SDS52131.1"/>
    <property type="molecule type" value="Genomic_DNA"/>
</dbReference>
<reference evidence="3" key="2">
    <citation type="submission" date="2016-10" db="EMBL/GenBank/DDBJ databases">
        <authorList>
            <person name="de Groot N.N."/>
        </authorList>
    </citation>
    <scope>NUCLEOTIDE SEQUENCE [LARGE SCALE GENOMIC DNA]</scope>
    <source>
        <strain evidence="3">BS3782</strain>
    </source>
</reference>
<gene>
    <name evidence="2" type="ORF">F7R14_29755</name>
    <name evidence="3" type="ORF">SAMN04490191_1637</name>
</gene>
<evidence type="ECO:0000256" key="1">
    <source>
        <dbReference type="SAM" id="Phobius"/>
    </source>
</evidence>
<protein>
    <submittedName>
        <fullName evidence="3">Uncharacterized protein</fullName>
    </submittedName>
</protein>
<keyword evidence="1" id="KW-1133">Transmembrane helix</keyword>
<dbReference type="Proteomes" id="UP000434925">
    <property type="component" value="Unassembled WGS sequence"/>
</dbReference>